<evidence type="ECO:0000313" key="2">
    <source>
        <dbReference type="EMBL" id="MEE3716632.1"/>
    </source>
</evidence>
<proteinExistence type="predicted"/>
<keyword evidence="1" id="KW-1133">Transmembrane helix</keyword>
<gene>
    <name evidence="2" type="ORF">V2H45_07735</name>
</gene>
<feature type="transmembrane region" description="Helical" evidence="1">
    <location>
        <begin position="30"/>
        <end position="57"/>
    </location>
</feature>
<keyword evidence="3" id="KW-1185">Reference proteome</keyword>
<reference evidence="2" key="1">
    <citation type="submission" date="2024-01" db="EMBL/GenBank/DDBJ databases">
        <title>Bank of Algae and Cyanobacteria of the Azores (BACA) strain genomes.</title>
        <authorList>
            <person name="Luz R."/>
            <person name="Cordeiro R."/>
            <person name="Fonseca A."/>
            <person name="Goncalves V."/>
        </authorList>
    </citation>
    <scope>NUCLEOTIDE SEQUENCE</scope>
    <source>
        <strain evidence="2">BACA0141</strain>
    </source>
</reference>
<evidence type="ECO:0000256" key="1">
    <source>
        <dbReference type="SAM" id="Phobius"/>
    </source>
</evidence>
<accession>A0AAW9PRH3</accession>
<dbReference type="RefSeq" id="WP_330483061.1">
    <property type="nucleotide sequence ID" value="NZ_JAZBJZ010000022.1"/>
</dbReference>
<evidence type="ECO:0000313" key="3">
    <source>
        <dbReference type="Proteomes" id="UP001333818"/>
    </source>
</evidence>
<name>A0AAW9PRH3_9CYAN</name>
<dbReference type="EMBL" id="JAZBJZ010000022">
    <property type="protein sequence ID" value="MEE3716632.1"/>
    <property type="molecule type" value="Genomic_DNA"/>
</dbReference>
<organism evidence="2 3">
    <name type="scientific">Tumidithrix elongata BACA0141</name>
    <dbReference type="NCBI Taxonomy" id="2716417"/>
    <lineage>
        <taxon>Bacteria</taxon>
        <taxon>Bacillati</taxon>
        <taxon>Cyanobacteriota</taxon>
        <taxon>Cyanophyceae</taxon>
        <taxon>Pseudanabaenales</taxon>
        <taxon>Pseudanabaenaceae</taxon>
        <taxon>Tumidithrix</taxon>
        <taxon>Tumidithrix elongata</taxon>
    </lineage>
</organism>
<dbReference type="Proteomes" id="UP001333818">
    <property type="component" value="Unassembled WGS sequence"/>
</dbReference>
<protein>
    <submittedName>
        <fullName evidence="2">Uncharacterized protein</fullName>
    </submittedName>
</protein>
<dbReference type="AlphaFoldDB" id="A0AAW9PRH3"/>
<comment type="caution">
    <text evidence="2">The sequence shown here is derived from an EMBL/GenBank/DDBJ whole genome shotgun (WGS) entry which is preliminary data.</text>
</comment>
<sequence length="163" mass="19310">MLSQSFVIAPFVLAIIYLRQQFKTVKFLALIPLAIATLTTLIVYLIDPIVTDFYIYLPMRQSAIARFTAMPNSPNLTYQEDFWLGRIRAKKDAQRMEIVFPRYTFGMGDGGAAFIYRSDDRDISMTRTEYQKFRPTQPEFPVPPTFKKIRRISDRWFWQEEEW</sequence>
<keyword evidence="1" id="KW-0812">Transmembrane</keyword>
<keyword evidence="1" id="KW-0472">Membrane</keyword>